<name>A0A0K8RJK1_IXORI</name>
<protein>
    <submittedName>
        <fullName evidence="2">Putative secreted protein</fullName>
    </submittedName>
</protein>
<dbReference type="AlphaFoldDB" id="A0A0K8RJK1"/>
<reference evidence="2" key="1">
    <citation type="submission" date="2012-12" db="EMBL/GenBank/DDBJ databases">
        <title>Identification and characterization of a phenylalanine ammonia-lyase gene family in Isatis indigotica Fort.</title>
        <authorList>
            <person name="Liu Q."/>
            <person name="Chen J."/>
            <person name="Zhou X."/>
            <person name="Di P."/>
            <person name="Xiao Y."/>
            <person name="Xuan H."/>
            <person name="Zhang L."/>
            <person name="Chen W."/>
        </authorList>
    </citation>
    <scope>NUCLEOTIDE SEQUENCE</scope>
    <source>
        <tissue evidence="2">Salivary gland</tissue>
    </source>
</reference>
<dbReference type="EMBL" id="GADI01002537">
    <property type="protein sequence ID" value="JAA71271.1"/>
    <property type="molecule type" value="mRNA"/>
</dbReference>
<evidence type="ECO:0000256" key="1">
    <source>
        <dbReference type="SAM" id="MobiDB-lite"/>
    </source>
</evidence>
<proteinExistence type="evidence at transcript level"/>
<evidence type="ECO:0000313" key="2">
    <source>
        <dbReference type="EMBL" id="JAA71271.1"/>
    </source>
</evidence>
<feature type="region of interest" description="Disordered" evidence="1">
    <location>
        <begin position="18"/>
        <end position="96"/>
    </location>
</feature>
<sequence length="96" mass="9813">MASSRSITTTLTTLCTANESPVHQAPGRGPPSNTLCTNKELSRWLPPPGQTSGGRLHGGAGHPVEAGRRCPSAETHPEATGHEPTGAIVTSGARPP</sequence>
<feature type="compositionally biased region" description="Gly residues" evidence="1">
    <location>
        <begin position="51"/>
        <end position="61"/>
    </location>
</feature>
<accession>A0A0K8RJK1</accession>
<organism evidence="2">
    <name type="scientific">Ixodes ricinus</name>
    <name type="common">Common tick</name>
    <name type="synonym">Acarus ricinus</name>
    <dbReference type="NCBI Taxonomy" id="34613"/>
    <lineage>
        <taxon>Eukaryota</taxon>
        <taxon>Metazoa</taxon>
        <taxon>Ecdysozoa</taxon>
        <taxon>Arthropoda</taxon>
        <taxon>Chelicerata</taxon>
        <taxon>Arachnida</taxon>
        <taxon>Acari</taxon>
        <taxon>Parasitiformes</taxon>
        <taxon>Ixodida</taxon>
        <taxon>Ixodoidea</taxon>
        <taxon>Ixodidae</taxon>
        <taxon>Ixodinae</taxon>
        <taxon>Ixodes</taxon>
    </lineage>
</organism>